<dbReference type="Proteomes" id="UP001634154">
    <property type="component" value="Unassembled WGS sequence"/>
</dbReference>
<feature type="transmembrane region" description="Helical" evidence="1">
    <location>
        <begin position="142"/>
        <end position="162"/>
    </location>
</feature>
<sequence>MTIENKTARLAGLLYLIVVLTGLFSLMYVPSKLIVWEDPALTFQQISHSSQLFRLSIAGSMICYISFTLLPLVLYRLLKDVNGTYAKLMVILALISVPISFLNLQTKFSVLTIVEGAGYLKAFNAEQLQSQVMFLLNSYNKGILIVQIFWGLWLFPFGYLVYRSGFLPKILGIFLMLGCLGYILNVLGRTIIPDFSDYAISGYITLPASIGEIGMCLWLLIAGVKNRKQTN</sequence>
<evidence type="ECO:0000313" key="2">
    <source>
        <dbReference type="EMBL" id="MFN1217537.1"/>
    </source>
</evidence>
<comment type="caution">
    <text evidence="2">The sequence shown here is derived from an EMBL/GenBank/DDBJ whole genome shotgun (WGS) entry which is preliminary data.</text>
</comment>
<dbReference type="InterPro" id="IPR025495">
    <property type="entry name" value="DUF4386"/>
</dbReference>
<dbReference type="EMBL" id="JBJXVJ010000002">
    <property type="protein sequence ID" value="MFN1217537.1"/>
    <property type="molecule type" value="Genomic_DNA"/>
</dbReference>
<reference evidence="2 3" key="1">
    <citation type="submission" date="2024-12" db="EMBL/GenBank/DDBJ databases">
        <title>Draft genome sequence of Chryseobacterium kwangjuense AG447.</title>
        <authorList>
            <person name="Cheptsov V.S."/>
            <person name="Belov A."/>
            <person name="Zavarzina A.G."/>
        </authorList>
    </citation>
    <scope>NUCLEOTIDE SEQUENCE [LARGE SCALE GENOMIC DNA]</scope>
    <source>
        <strain evidence="2 3">AG447</strain>
    </source>
</reference>
<organism evidence="2 3">
    <name type="scientific">Chryseobacterium kwangjuense</name>
    <dbReference type="NCBI Taxonomy" id="267125"/>
    <lineage>
        <taxon>Bacteria</taxon>
        <taxon>Pseudomonadati</taxon>
        <taxon>Bacteroidota</taxon>
        <taxon>Flavobacteriia</taxon>
        <taxon>Flavobacteriales</taxon>
        <taxon>Weeksellaceae</taxon>
        <taxon>Chryseobacterium group</taxon>
        <taxon>Chryseobacterium</taxon>
    </lineage>
</organism>
<gene>
    <name evidence="2" type="ORF">ACKW6Q_11265</name>
</gene>
<name>A0ABW9K4D2_9FLAO</name>
<proteinExistence type="predicted"/>
<accession>A0ABW9K4D2</accession>
<feature type="transmembrane region" description="Helical" evidence="1">
    <location>
        <begin position="85"/>
        <end position="104"/>
    </location>
</feature>
<feature type="transmembrane region" description="Helical" evidence="1">
    <location>
        <begin position="12"/>
        <end position="31"/>
    </location>
</feature>
<evidence type="ECO:0000313" key="3">
    <source>
        <dbReference type="Proteomes" id="UP001634154"/>
    </source>
</evidence>
<evidence type="ECO:0000256" key="1">
    <source>
        <dbReference type="SAM" id="Phobius"/>
    </source>
</evidence>
<feature type="transmembrane region" description="Helical" evidence="1">
    <location>
        <begin position="51"/>
        <end position="73"/>
    </location>
</feature>
<feature type="transmembrane region" description="Helical" evidence="1">
    <location>
        <begin position="174"/>
        <end position="192"/>
    </location>
</feature>
<dbReference type="Pfam" id="PF14329">
    <property type="entry name" value="DUF4386"/>
    <property type="match status" value="1"/>
</dbReference>
<feature type="transmembrane region" description="Helical" evidence="1">
    <location>
        <begin position="198"/>
        <end position="221"/>
    </location>
</feature>
<keyword evidence="1" id="KW-0472">Membrane</keyword>
<keyword evidence="3" id="KW-1185">Reference proteome</keyword>
<dbReference type="RefSeq" id="WP_409356746.1">
    <property type="nucleotide sequence ID" value="NZ_JBJXVJ010000002.1"/>
</dbReference>
<protein>
    <submittedName>
        <fullName evidence="2">DUF4386 domain-containing protein</fullName>
    </submittedName>
</protein>
<keyword evidence="1" id="KW-0812">Transmembrane</keyword>
<keyword evidence="1" id="KW-1133">Transmembrane helix</keyword>